<feature type="transmembrane region" description="Helical" evidence="13">
    <location>
        <begin position="1068"/>
        <end position="1089"/>
    </location>
</feature>
<accession>A0A9D4TWL8</accession>
<dbReference type="SUPFAM" id="SSF52540">
    <property type="entry name" value="P-loop containing nucleoside triphosphate hydrolases"/>
    <property type="match status" value="2"/>
</dbReference>
<feature type="transmembrane region" description="Helical" evidence="13">
    <location>
        <begin position="212"/>
        <end position="228"/>
    </location>
</feature>
<dbReference type="Gene3D" id="3.40.50.300">
    <property type="entry name" value="P-loop containing nucleotide triphosphate hydrolases"/>
    <property type="match status" value="2"/>
</dbReference>
<reference evidence="16" key="1">
    <citation type="journal article" date="2019" name="Plant J.">
        <title>Chlorella vulgaris genome assembly and annotation reveals the molecular basis for metabolic acclimation to high light conditions.</title>
        <authorList>
            <person name="Cecchin M."/>
            <person name="Marcolungo L."/>
            <person name="Rossato M."/>
            <person name="Girolomoni L."/>
            <person name="Cosentino E."/>
            <person name="Cuine S."/>
            <person name="Li-Beisson Y."/>
            <person name="Delledonne M."/>
            <person name="Ballottari M."/>
        </authorList>
    </citation>
    <scope>NUCLEOTIDE SEQUENCE</scope>
    <source>
        <strain evidence="16">211/11P</strain>
    </source>
</reference>
<feature type="domain" description="ABC transmembrane type-1" evidence="15">
    <location>
        <begin position="90"/>
        <end position="376"/>
    </location>
</feature>
<dbReference type="GO" id="GO:0005743">
    <property type="term" value="C:mitochondrial inner membrane"/>
    <property type="evidence" value="ECO:0007669"/>
    <property type="project" value="TreeGrafter"/>
</dbReference>
<evidence type="ECO:0000256" key="12">
    <source>
        <dbReference type="SAM" id="MobiDB-lite"/>
    </source>
</evidence>
<dbReference type="GO" id="GO:0005886">
    <property type="term" value="C:plasma membrane"/>
    <property type="evidence" value="ECO:0007669"/>
    <property type="project" value="UniProtKB-SubCell"/>
</dbReference>
<dbReference type="EMBL" id="SIDB01000002">
    <property type="protein sequence ID" value="KAI3436555.1"/>
    <property type="molecule type" value="Genomic_DNA"/>
</dbReference>
<feature type="transmembrane region" description="Helical" evidence="13">
    <location>
        <begin position="804"/>
        <end position="829"/>
    </location>
</feature>
<dbReference type="Gene3D" id="1.20.1560.10">
    <property type="entry name" value="ABC transporter type 1, transmembrane domain"/>
    <property type="match status" value="2"/>
</dbReference>
<name>A0A9D4TWL8_CHLVU</name>
<dbReference type="Proteomes" id="UP001055712">
    <property type="component" value="Unassembled WGS sequence"/>
</dbReference>
<evidence type="ECO:0000256" key="5">
    <source>
        <dbReference type="ARBA" id="ARBA00022737"/>
    </source>
</evidence>
<keyword evidence="5" id="KW-0677">Repeat</keyword>
<feature type="domain" description="ABC transmembrane type-1" evidence="15">
    <location>
        <begin position="808"/>
        <end position="1094"/>
    </location>
</feature>
<dbReference type="GO" id="GO:0090374">
    <property type="term" value="P:oligopeptide export from mitochondrion"/>
    <property type="evidence" value="ECO:0007669"/>
    <property type="project" value="TreeGrafter"/>
</dbReference>
<dbReference type="GO" id="GO:0016887">
    <property type="term" value="F:ATP hydrolysis activity"/>
    <property type="evidence" value="ECO:0007669"/>
    <property type="project" value="InterPro"/>
</dbReference>
<evidence type="ECO:0000259" key="15">
    <source>
        <dbReference type="PROSITE" id="PS50929"/>
    </source>
</evidence>
<dbReference type="PANTHER" id="PTHR43394:SF11">
    <property type="entry name" value="ATP-BINDING CASSETTE TRANSPORTER"/>
    <property type="match status" value="1"/>
</dbReference>
<organism evidence="16 17">
    <name type="scientific">Chlorella vulgaris</name>
    <name type="common">Green alga</name>
    <dbReference type="NCBI Taxonomy" id="3077"/>
    <lineage>
        <taxon>Eukaryota</taxon>
        <taxon>Viridiplantae</taxon>
        <taxon>Chlorophyta</taxon>
        <taxon>core chlorophytes</taxon>
        <taxon>Trebouxiophyceae</taxon>
        <taxon>Chlorellales</taxon>
        <taxon>Chlorellaceae</taxon>
        <taxon>Chlorella clade</taxon>
        <taxon>Chlorella</taxon>
    </lineage>
</organism>
<dbReference type="InterPro" id="IPR027417">
    <property type="entry name" value="P-loop_NTPase"/>
</dbReference>
<evidence type="ECO:0000256" key="3">
    <source>
        <dbReference type="ARBA" id="ARBA00022448"/>
    </source>
</evidence>
<dbReference type="CDD" id="cd18578">
    <property type="entry name" value="ABC_6TM_Pgp_ABCB1_D2_like"/>
    <property type="match status" value="1"/>
</dbReference>
<dbReference type="InterPro" id="IPR003593">
    <property type="entry name" value="AAA+_ATPase"/>
</dbReference>
<feature type="domain" description="ABC transporter" evidence="14">
    <location>
        <begin position="410"/>
        <end position="646"/>
    </location>
</feature>
<keyword evidence="3" id="KW-0813">Transport</keyword>
<protein>
    <submittedName>
        <fullName evidence="16">Uncharacterized protein</fullName>
    </submittedName>
</protein>
<dbReference type="SMART" id="SM00382">
    <property type="entry name" value="AAA"/>
    <property type="match status" value="2"/>
</dbReference>
<keyword evidence="9 13" id="KW-0472">Membrane</keyword>
<evidence type="ECO:0000259" key="14">
    <source>
        <dbReference type="PROSITE" id="PS50893"/>
    </source>
</evidence>
<dbReference type="CDD" id="cd03249">
    <property type="entry name" value="ABC_MTABC3_MDL1_MDL2"/>
    <property type="match status" value="2"/>
</dbReference>
<feature type="transmembrane region" description="Helical" evidence="13">
    <location>
        <begin position="1033"/>
        <end position="1053"/>
    </location>
</feature>
<dbReference type="PANTHER" id="PTHR43394">
    <property type="entry name" value="ATP-DEPENDENT PERMEASE MDL1, MITOCHONDRIAL"/>
    <property type="match status" value="1"/>
</dbReference>
<dbReference type="GO" id="GO:0010329">
    <property type="term" value="F:auxin efflux transmembrane transporter activity"/>
    <property type="evidence" value="ECO:0007669"/>
    <property type="project" value="UniProtKB-ARBA"/>
</dbReference>
<dbReference type="FunFam" id="3.40.50.300:FF:000205">
    <property type="entry name" value="ABC transporter B family member 4"/>
    <property type="match status" value="1"/>
</dbReference>
<keyword evidence="4 13" id="KW-0812">Transmembrane</keyword>
<keyword evidence="17" id="KW-1185">Reference proteome</keyword>
<feature type="transmembrane region" description="Helical" evidence="13">
    <location>
        <begin position="350"/>
        <end position="368"/>
    </location>
</feature>
<dbReference type="Pfam" id="PF00664">
    <property type="entry name" value="ABC_membrane"/>
    <property type="match status" value="2"/>
</dbReference>
<feature type="region of interest" description="Disordered" evidence="12">
    <location>
        <begin position="1369"/>
        <end position="1389"/>
    </location>
</feature>
<feature type="compositionally biased region" description="Polar residues" evidence="12">
    <location>
        <begin position="688"/>
        <end position="705"/>
    </location>
</feature>
<comment type="subcellular location">
    <subcellularLocation>
        <location evidence="1">Cell membrane</location>
        <topology evidence="1">Multi-pass membrane protein</topology>
    </subcellularLocation>
</comment>
<feature type="transmembrane region" description="Helical" evidence="13">
    <location>
        <begin position="134"/>
        <end position="156"/>
    </location>
</feature>
<dbReference type="SUPFAM" id="SSF90123">
    <property type="entry name" value="ABC transporter transmembrane region"/>
    <property type="match status" value="2"/>
</dbReference>
<evidence type="ECO:0000256" key="7">
    <source>
        <dbReference type="ARBA" id="ARBA00022840"/>
    </source>
</evidence>
<keyword evidence="8 13" id="KW-1133">Transmembrane helix</keyword>
<dbReference type="InterPro" id="IPR011527">
    <property type="entry name" value="ABC1_TM_dom"/>
</dbReference>
<keyword evidence="7" id="KW-0067">ATP-binding</keyword>
<dbReference type="InterPro" id="IPR039421">
    <property type="entry name" value="Type_1_exporter"/>
</dbReference>
<dbReference type="GO" id="GO:0010328">
    <property type="term" value="F:auxin influx transmembrane transporter activity"/>
    <property type="evidence" value="ECO:0007669"/>
    <property type="project" value="UniProtKB-ARBA"/>
</dbReference>
<feature type="transmembrane region" description="Helical" evidence="13">
    <location>
        <begin position="86"/>
        <end position="114"/>
    </location>
</feature>
<proteinExistence type="inferred from homology"/>
<feature type="transmembrane region" description="Helical" evidence="13">
    <location>
        <begin position="234"/>
        <end position="254"/>
    </location>
</feature>
<dbReference type="OrthoDB" id="6500128at2759"/>
<evidence type="ECO:0000256" key="6">
    <source>
        <dbReference type="ARBA" id="ARBA00022741"/>
    </source>
</evidence>
<dbReference type="FunFam" id="3.40.50.300:FF:000066">
    <property type="entry name" value="ABC transporter B family member 1"/>
    <property type="match status" value="1"/>
</dbReference>
<dbReference type="PROSITE" id="PS50929">
    <property type="entry name" value="ABC_TM1F"/>
    <property type="match status" value="2"/>
</dbReference>
<feature type="region of interest" description="Disordered" evidence="12">
    <location>
        <begin position="42"/>
        <end position="62"/>
    </location>
</feature>
<dbReference type="PROSITE" id="PS00211">
    <property type="entry name" value="ABC_TRANSPORTER_1"/>
    <property type="match status" value="2"/>
</dbReference>
<keyword evidence="10" id="KW-0325">Glycoprotein</keyword>
<evidence type="ECO:0000256" key="9">
    <source>
        <dbReference type="ARBA" id="ARBA00023136"/>
    </source>
</evidence>
<dbReference type="Pfam" id="PF00005">
    <property type="entry name" value="ABC_tran"/>
    <property type="match status" value="2"/>
</dbReference>
<comment type="similarity">
    <text evidence="2">Belongs to the ABC transporter superfamily. ABCB family. Multidrug resistance exporter (TC 3.A.1.201) subfamily.</text>
</comment>
<evidence type="ECO:0000313" key="17">
    <source>
        <dbReference type="Proteomes" id="UP001055712"/>
    </source>
</evidence>
<reference evidence="16" key="2">
    <citation type="submission" date="2020-11" db="EMBL/GenBank/DDBJ databases">
        <authorList>
            <person name="Cecchin M."/>
            <person name="Marcolungo L."/>
            <person name="Rossato M."/>
            <person name="Girolomoni L."/>
            <person name="Cosentino E."/>
            <person name="Cuine S."/>
            <person name="Li-Beisson Y."/>
            <person name="Delledonne M."/>
            <person name="Ballottari M."/>
        </authorList>
    </citation>
    <scope>NUCLEOTIDE SEQUENCE</scope>
    <source>
        <strain evidence="16">211/11P</strain>
        <tissue evidence="16">Whole cell</tissue>
    </source>
</reference>
<dbReference type="InterPro" id="IPR036640">
    <property type="entry name" value="ABC1_TM_sf"/>
</dbReference>
<evidence type="ECO:0000256" key="1">
    <source>
        <dbReference type="ARBA" id="ARBA00004651"/>
    </source>
</evidence>
<dbReference type="InterPro" id="IPR017871">
    <property type="entry name" value="ABC_transporter-like_CS"/>
</dbReference>
<evidence type="ECO:0000256" key="2">
    <source>
        <dbReference type="ARBA" id="ARBA00007577"/>
    </source>
</evidence>
<sequence length="1389" mass="148281">MPSQLIGAADSSTGLVVGAIAVEMTAPVSNKALAAVTAAGSDSASEKGSGGKPDDPEHAVLPTDKQTFTKPVSYFSLYKFADRVDWLCVLLGSGGAAVNGAAMPLFALIFGGLVNSFANTSTATLVDQVTQYSLYFVYLGIGTFFAAYLQVALWTLTGVRQVNRMRHKYLASVLRQDVGYFDTTATSGRLLQGLNEDCQAIQLALGDKVGNVIYNLTTAVVGVIIAFIKGWDMTLVMLAVMPFLAGMGFMISVFMSRNASKINTAYADANSIAQQALGNIRTVYAFNGAERTLEAYSASLDPPLKTGIRQGFLGGLVVGITNGVAFFAYSLALWYGGTRVEAGAYNGGDVVAVLFSALIGGFALGQAAPNAQYFQQAKSAGGRIFEIMKRTPEIDLDAQGEILKPMAGTIQFSDVTFAYPSRPDVKVFQHFNLTAPAGKTVALVGESGSGKSTVVGLVMRFYDPLAGAVQVDGVDVRRLQLRFLRSQLGLVSQEPTLFATTIAHNIRFGKPDCTDEEIQAAAKASNAHNFIMGLPKGYATHVGEKGVQMSGGQKQRIAIARAILKDPKILLLDEATSALDAESERVVQDALDKLMVGRTTVVVAHRLSTVINADSIAVVKQGQVVEQGRHEDLMGAKGAYWTLVHTQQHGGGMEESDVRPAEDEDGSDSDGVPDLPHRLSNVLEESPSYPTSITPRKSGDASNKSGGFFRRAATVIPEALTEGAAATDVSQGVARGSVPTGQGLQRGVSGVRRFISFRRKAAKQQEGEKEAGEEDLVDHRKSTAEEEQTKVPLSRIMSLNRPELPAAITGVLGSTGLGLMMPAFSIAFSSILAVFNGPVDEVSAGARKWSLVFVGIGVGAIISALFQSYSFNYMGQKLAQRVRVLMLGALLRQEVGWYDEDRNSSGVLTSKLSADALSVKGQFGDTMGMLTQNMVTLIAGLIVAFVNGWKLSLVVVACLPVMGIGAYYQAKIQIGSASKEDETFARANQTASEAFTNIKTIAAFGMEGQVAALYAEKLEEPTREAGRRSNTGGIGFGFGQFALFSTYALAFWYGGQLVSKGENSFKEVMLVFFSIFLAAMGMAQAQLYFPDVAKGKAASQRVFSIIDRVPAIDAASQEGLQPLSVHGDVELRDVTFAYPQRPEVKVFRHFNLMVSAGKTVALVGESGSGKSTVVGLIERFYDPLAGAVLLDGRDIRELNLRWLREQIGLVGQEPVLFNMTVSENIRYGRPDASDEQVEAAARAANAHVFISKLPEMYGTKLGEGGVTLSGGQKQRVAIARAIVKDPRVLLLDEATSALDSESESVVQEALDRLMVGRTTVVVAHRLSTVRDADVIAVVSRGKILEQGSHDALMASANSAYARLVRHQMSRGGHTASLRPDRARGQAGKQ</sequence>
<feature type="transmembrane region" description="Helical" evidence="13">
    <location>
        <begin position="849"/>
        <end position="871"/>
    </location>
</feature>
<dbReference type="CDD" id="cd18577">
    <property type="entry name" value="ABC_6TM_Pgp_ABCB1_D1_like"/>
    <property type="match status" value="1"/>
</dbReference>
<evidence type="ECO:0000256" key="8">
    <source>
        <dbReference type="ARBA" id="ARBA00022989"/>
    </source>
</evidence>
<dbReference type="PROSITE" id="PS50893">
    <property type="entry name" value="ABC_TRANSPORTER_2"/>
    <property type="match status" value="2"/>
</dbReference>
<feature type="region of interest" description="Disordered" evidence="12">
    <location>
        <begin position="647"/>
        <end position="705"/>
    </location>
</feature>
<dbReference type="GO" id="GO:0015421">
    <property type="term" value="F:ABC-type oligopeptide transporter activity"/>
    <property type="evidence" value="ECO:0007669"/>
    <property type="project" value="TreeGrafter"/>
</dbReference>
<gene>
    <name evidence="16" type="ORF">D9Q98_005971</name>
</gene>
<evidence type="ECO:0000256" key="10">
    <source>
        <dbReference type="ARBA" id="ARBA00023180"/>
    </source>
</evidence>
<comment type="caution">
    <text evidence="16">The sequence shown here is derived from an EMBL/GenBank/DDBJ whole genome shotgun (WGS) entry which is preliminary data.</text>
</comment>
<feature type="compositionally biased region" description="Basic and acidic residues" evidence="12">
    <location>
        <begin position="777"/>
        <end position="789"/>
    </location>
</feature>
<feature type="region of interest" description="Disordered" evidence="12">
    <location>
        <begin position="762"/>
        <end position="789"/>
    </location>
</feature>
<evidence type="ECO:0000256" key="13">
    <source>
        <dbReference type="SAM" id="Phobius"/>
    </source>
</evidence>
<dbReference type="InterPro" id="IPR003439">
    <property type="entry name" value="ABC_transporter-like_ATP-bd"/>
</dbReference>
<dbReference type="FunFam" id="1.20.1560.10:FF:000009">
    <property type="entry name" value="ABC transporter B family member 1"/>
    <property type="match status" value="1"/>
</dbReference>
<comment type="subunit">
    <text evidence="11">Interacts with 1-naphthylphthalamic acid (NPA).</text>
</comment>
<feature type="domain" description="ABC transporter" evidence="14">
    <location>
        <begin position="1129"/>
        <end position="1365"/>
    </location>
</feature>
<keyword evidence="6" id="KW-0547">Nucleotide-binding</keyword>
<dbReference type="GO" id="GO:0005524">
    <property type="term" value="F:ATP binding"/>
    <property type="evidence" value="ECO:0007669"/>
    <property type="project" value="UniProtKB-KW"/>
</dbReference>
<feature type="transmembrane region" description="Helical" evidence="13">
    <location>
        <begin position="312"/>
        <end position="335"/>
    </location>
</feature>
<evidence type="ECO:0000313" key="16">
    <source>
        <dbReference type="EMBL" id="KAI3436555.1"/>
    </source>
</evidence>
<evidence type="ECO:0000256" key="11">
    <source>
        <dbReference type="ARBA" id="ARBA00062948"/>
    </source>
</evidence>
<evidence type="ECO:0000256" key="4">
    <source>
        <dbReference type="ARBA" id="ARBA00022692"/>
    </source>
</evidence>